<dbReference type="PROSITE" id="PS51257">
    <property type="entry name" value="PROKAR_LIPOPROTEIN"/>
    <property type="match status" value="1"/>
</dbReference>
<reference evidence="5 6" key="1">
    <citation type="submission" date="2017-09" db="EMBL/GenBank/DDBJ databases">
        <title>Genome sequences of Natrinema ejinorence JCM 13890T.</title>
        <authorList>
            <person name="Roh S.W."/>
            <person name="Kim Y.B."/>
            <person name="Kim J.Y."/>
        </authorList>
    </citation>
    <scope>NUCLEOTIDE SEQUENCE [LARGE SCALE GENOMIC DNA]</scope>
    <source>
        <strain evidence="5 6">JCM 13890</strain>
    </source>
</reference>
<feature type="domain" description="Solute-binding protein family 5" evidence="4">
    <location>
        <begin position="247"/>
        <end position="582"/>
    </location>
</feature>
<dbReference type="CDD" id="cd00995">
    <property type="entry name" value="PBP2_NikA_DppA_OppA_like"/>
    <property type="match status" value="1"/>
</dbReference>
<keyword evidence="3" id="KW-0732">Signal</keyword>
<comment type="similarity">
    <text evidence="1">Belongs to the bacterial solute-binding protein 5 family.</text>
</comment>
<dbReference type="AlphaFoldDB" id="A0A2A5R0G7"/>
<keyword evidence="6" id="KW-1185">Reference proteome</keyword>
<keyword evidence="2" id="KW-0813">Transport</keyword>
<evidence type="ECO:0000313" key="6">
    <source>
        <dbReference type="Proteomes" id="UP000219689"/>
    </source>
</evidence>
<dbReference type="PANTHER" id="PTHR30290">
    <property type="entry name" value="PERIPLASMIC BINDING COMPONENT OF ABC TRANSPORTER"/>
    <property type="match status" value="1"/>
</dbReference>
<dbReference type="InterPro" id="IPR039424">
    <property type="entry name" value="SBP_5"/>
</dbReference>
<dbReference type="GO" id="GO:0015833">
    <property type="term" value="P:peptide transport"/>
    <property type="evidence" value="ECO:0007669"/>
    <property type="project" value="TreeGrafter"/>
</dbReference>
<gene>
    <name evidence="5" type="ORF">CP557_02855</name>
</gene>
<comment type="caution">
    <text evidence="5">The sequence shown here is derived from an EMBL/GenBank/DDBJ whole genome shotgun (WGS) entry which is preliminary data.</text>
</comment>
<dbReference type="Pfam" id="PF00496">
    <property type="entry name" value="SBP_bac_5"/>
    <property type="match status" value="1"/>
</dbReference>
<proteinExistence type="inferred from homology"/>
<sequence length="587" mass="64876">MSRRSFLAAGATGAAVTAGGCVDRVQSVVGQAGSNQLSVSITTVPADADRQNVRIANRLKDHLEQVGIGVSMDMRSRSEMLSAVLIDHDFDIYVGLHPADYDPDFLYEALHSTFASEAGWQNPFGFTRLYFDRLLEEQRQLDGEKRNRRIESILWGLAREKPFEPICVPDEYRVASTDRFEGWEDGDLATRYGYLGLEPAEDVDDLHALVTDSRLTTNLNPLSAPYRNRGTTIDLLYDSLGTEHGGEVTPWLATSWEWTEESRDAATATPDRAATRTATITLREGCQFHDGEPVTAHDVAFTYRFLADTSLGRAPIQSPAPRYRGHVDIVDEITVESDNELTITIAGEQAVGERAFTVPILPEHVWRKRVDQYASDSEFTAPQGEWAVVTADNIPPVGSGPFQFDERTEEESLVLTRFDDHFTQRDDVALPEATVDELRFTVDPGSAASIGRVADSNADVTASMLSTHSLPAIPDSPAVKRLQSPSRRFYHVGFNVRNAPFSNSHFRRAITQLIDKEAIVEEVFYGNATPAATPVTGEWIPSSLEWGGEDPVTPFPSSDGDLNVEAAKAAFERAGFRYDDNGRLLED</sequence>
<evidence type="ECO:0000256" key="2">
    <source>
        <dbReference type="ARBA" id="ARBA00022448"/>
    </source>
</evidence>
<evidence type="ECO:0000256" key="3">
    <source>
        <dbReference type="ARBA" id="ARBA00022729"/>
    </source>
</evidence>
<dbReference type="InterPro" id="IPR000914">
    <property type="entry name" value="SBP_5_dom"/>
</dbReference>
<evidence type="ECO:0000259" key="4">
    <source>
        <dbReference type="Pfam" id="PF00496"/>
    </source>
</evidence>
<dbReference type="Proteomes" id="UP000219689">
    <property type="component" value="Unassembled WGS sequence"/>
</dbReference>
<name>A0A2A5R0G7_9EURY</name>
<protein>
    <submittedName>
        <fullName evidence="5">ABC transporter substrate-binding protein</fullName>
    </submittedName>
</protein>
<evidence type="ECO:0000313" key="5">
    <source>
        <dbReference type="EMBL" id="PCR92586.1"/>
    </source>
</evidence>
<dbReference type="Gene3D" id="3.40.190.10">
    <property type="entry name" value="Periplasmic binding protein-like II"/>
    <property type="match status" value="1"/>
</dbReference>
<dbReference type="EMBL" id="NXNI01000001">
    <property type="protein sequence ID" value="PCR92586.1"/>
    <property type="molecule type" value="Genomic_DNA"/>
</dbReference>
<dbReference type="Gene3D" id="3.10.105.10">
    <property type="entry name" value="Dipeptide-binding Protein, Domain 3"/>
    <property type="match status" value="2"/>
</dbReference>
<dbReference type="GO" id="GO:1904680">
    <property type="term" value="F:peptide transmembrane transporter activity"/>
    <property type="evidence" value="ECO:0007669"/>
    <property type="project" value="TreeGrafter"/>
</dbReference>
<accession>A0A2A5R0G7</accession>
<dbReference type="SUPFAM" id="SSF53850">
    <property type="entry name" value="Periplasmic binding protein-like II"/>
    <property type="match status" value="2"/>
</dbReference>
<dbReference type="PANTHER" id="PTHR30290:SF9">
    <property type="entry name" value="OLIGOPEPTIDE-BINDING PROTEIN APPA"/>
    <property type="match status" value="1"/>
</dbReference>
<organism evidence="5 6">
    <name type="scientific">Natrinema ejinorense</name>
    <dbReference type="NCBI Taxonomy" id="373386"/>
    <lineage>
        <taxon>Archaea</taxon>
        <taxon>Methanobacteriati</taxon>
        <taxon>Methanobacteriota</taxon>
        <taxon>Stenosarchaea group</taxon>
        <taxon>Halobacteria</taxon>
        <taxon>Halobacteriales</taxon>
        <taxon>Natrialbaceae</taxon>
        <taxon>Natrinema</taxon>
    </lineage>
</organism>
<evidence type="ECO:0000256" key="1">
    <source>
        <dbReference type="ARBA" id="ARBA00005695"/>
    </source>
</evidence>
<dbReference type="Gene3D" id="3.90.76.10">
    <property type="entry name" value="Dipeptide-binding Protein, Domain 1"/>
    <property type="match status" value="1"/>
</dbReference>